<evidence type="ECO:0000256" key="3">
    <source>
        <dbReference type="SAM" id="SignalP"/>
    </source>
</evidence>
<feature type="chain" id="PRO_5045113910" description="Fibronectin type-III domain-containing protein" evidence="3">
    <location>
        <begin position="24"/>
        <end position="449"/>
    </location>
</feature>
<evidence type="ECO:0000313" key="5">
    <source>
        <dbReference type="Ensembl" id="ENSGMOP00000019857.2"/>
    </source>
</evidence>
<dbReference type="SUPFAM" id="SSF49265">
    <property type="entry name" value="Fibronectin type III"/>
    <property type="match status" value="1"/>
</dbReference>
<keyword evidence="2" id="KW-0812">Transmembrane</keyword>
<keyword evidence="2" id="KW-0472">Membrane</keyword>
<dbReference type="InterPro" id="IPR013783">
    <property type="entry name" value="Ig-like_fold"/>
</dbReference>
<dbReference type="GeneTree" id="ENSGT00530000068118"/>
<sequence>MALSMECKTCIFLFSLLLRPRSAFVPSATNISLDCHNFINILRWDYSDHETLKPNFEVTVKKLESTPKPIRVDYPNLQCDLSAFSSPDNDYSVAVTAVVGLNESLPAPPNGLTFSYFHSSPSEQLCSLDLPPVNVTFQPDVGIMISFSHPAVLYGQRRLNKPKRKAKMSEFNYEVVVTGDQKYGGKCKMDVCEKVIPAGLQQDCVRIDGYWNKTTVLSTQDYCARAAPAPAPAYQGLFIGLGVCFVVALLILGFAFICKRVRASSQIPYALSFPRSPQSFPERQDQSHSPLIQDQNLSPVSPGAFYNGDRLTITAVDQNGIGSVQSVITAAEMEPERPRPAGKPAVPNGSVPLAPRLKPAAEASGMDPARNDPGVAARATGQGDPGVQPQVGDDPGGAAGAPGPLPLYADVDEGALGGEPPDESLNDSGYEQRVRVELTPGDTVDAYLG</sequence>
<evidence type="ECO:0000256" key="1">
    <source>
        <dbReference type="SAM" id="MobiDB-lite"/>
    </source>
</evidence>
<dbReference type="InterPro" id="IPR050650">
    <property type="entry name" value="Type-II_Cytokine-TF_Rcpt"/>
</dbReference>
<dbReference type="PANTHER" id="PTHR20859">
    <property type="entry name" value="INTERFERON/INTERLEUKIN RECEPTOR"/>
    <property type="match status" value="1"/>
</dbReference>
<dbReference type="InterPro" id="IPR003961">
    <property type="entry name" value="FN3_dom"/>
</dbReference>
<protein>
    <recommendedName>
        <fullName evidence="4">Fibronectin type-III domain-containing protein</fullName>
    </recommendedName>
</protein>
<reference evidence="5" key="1">
    <citation type="submission" date="2025-08" db="UniProtKB">
        <authorList>
            <consortium name="Ensembl"/>
        </authorList>
    </citation>
    <scope>IDENTIFICATION</scope>
</reference>
<proteinExistence type="predicted"/>
<keyword evidence="2" id="KW-1133">Transmembrane helix</keyword>
<keyword evidence="6" id="KW-1185">Reference proteome</keyword>
<name>A0A8C4ZQL9_GADMO</name>
<keyword evidence="3" id="KW-0732">Signal</keyword>
<evidence type="ECO:0000313" key="6">
    <source>
        <dbReference type="Proteomes" id="UP000694546"/>
    </source>
</evidence>
<feature type="compositionally biased region" description="Low complexity" evidence="1">
    <location>
        <begin position="381"/>
        <end position="393"/>
    </location>
</feature>
<reference evidence="5" key="2">
    <citation type="submission" date="2025-09" db="UniProtKB">
        <authorList>
            <consortium name="Ensembl"/>
        </authorList>
    </citation>
    <scope>IDENTIFICATION</scope>
</reference>
<dbReference type="Proteomes" id="UP000694546">
    <property type="component" value="Chromosome 15"/>
</dbReference>
<accession>A0A8C4ZQL9</accession>
<evidence type="ECO:0000256" key="2">
    <source>
        <dbReference type="SAM" id="Phobius"/>
    </source>
</evidence>
<dbReference type="AlphaFoldDB" id="A0A8C4ZQL9"/>
<feature type="signal peptide" evidence="3">
    <location>
        <begin position="1"/>
        <end position="23"/>
    </location>
</feature>
<feature type="region of interest" description="Disordered" evidence="1">
    <location>
        <begin position="332"/>
        <end position="449"/>
    </location>
</feature>
<dbReference type="PANTHER" id="PTHR20859:SF87">
    <property type="entry name" value="CYTOKINE RECEPTOR FAMILY MEMBER B13-RELATED"/>
    <property type="match status" value="1"/>
</dbReference>
<organism evidence="5 6">
    <name type="scientific">Gadus morhua</name>
    <name type="common">Atlantic cod</name>
    <dbReference type="NCBI Taxonomy" id="8049"/>
    <lineage>
        <taxon>Eukaryota</taxon>
        <taxon>Metazoa</taxon>
        <taxon>Chordata</taxon>
        <taxon>Craniata</taxon>
        <taxon>Vertebrata</taxon>
        <taxon>Euteleostomi</taxon>
        <taxon>Actinopterygii</taxon>
        <taxon>Neopterygii</taxon>
        <taxon>Teleostei</taxon>
        <taxon>Neoteleostei</taxon>
        <taxon>Acanthomorphata</taxon>
        <taxon>Zeiogadaria</taxon>
        <taxon>Gadariae</taxon>
        <taxon>Gadiformes</taxon>
        <taxon>Gadoidei</taxon>
        <taxon>Gadidae</taxon>
        <taxon>Gadus</taxon>
    </lineage>
</organism>
<feature type="transmembrane region" description="Helical" evidence="2">
    <location>
        <begin position="233"/>
        <end position="257"/>
    </location>
</feature>
<dbReference type="InterPro" id="IPR036116">
    <property type="entry name" value="FN3_sf"/>
</dbReference>
<dbReference type="Pfam" id="PF01108">
    <property type="entry name" value="Tissue_fac"/>
    <property type="match status" value="1"/>
</dbReference>
<dbReference type="Ensembl" id="ENSGMOT00000020340.2">
    <property type="protein sequence ID" value="ENSGMOP00000019857.2"/>
    <property type="gene ID" value="ENSGMOG00000018465.2"/>
</dbReference>
<feature type="region of interest" description="Disordered" evidence="1">
    <location>
        <begin position="276"/>
        <end position="299"/>
    </location>
</feature>
<dbReference type="GO" id="GO:0004896">
    <property type="term" value="F:cytokine receptor activity"/>
    <property type="evidence" value="ECO:0007669"/>
    <property type="project" value="TreeGrafter"/>
</dbReference>
<dbReference type="GO" id="GO:0005886">
    <property type="term" value="C:plasma membrane"/>
    <property type="evidence" value="ECO:0007669"/>
    <property type="project" value="TreeGrafter"/>
</dbReference>
<evidence type="ECO:0000259" key="4">
    <source>
        <dbReference type="Pfam" id="PF01108"/>
    </source>
</evidence>
<gene>
    <name evidence="5" type="primary">ifngr1l</name>
</gene>
<dbReference type="Gene3D" id="2.60.40.10">
    <property type="entry name" value="Immunoglobulins"/>
    <property type="match status" value="1"/>
</dbReference>
<feature type="domain" description="Fibronectin type-III" evidence="4">
    <location>
        <begin position="11"/>
        <end position="104"/>
    </location>
</feature>